<dbReference type="OrthoDB" id="10575145at2759"/>
<organism evidence="1 2">
    <name type="scientific">Candolleomyces aberdarensis</name>
    <dbReference type="NCBI Taxonomy" id="2316362"/>
    <lineage>
        <taxon>Eukaryota</taxon>
        <taxon>Fungi</taxon>
        <taxon>Dikarya</taxon>
        <taxon>Basidiomycota</taxon>
        <taxon>Agaricomycotina</taxon>
        <taxon>Agaricomycetes</taxon>
        <taxon>Agaricomycetidae</taxon>
        <taxon>Agaricales</taxon>
        <taxon>Agaricineae</taxon>
        <taxon>Psathyrellaceae</taxon>
        <taxon>Candolleomyces</taxon>
    </lineage>
</organism>
<gene>
    <name evidence="1" type="ORF">EST38_g6135</name>
</gene>
<evidence type="ECO:0000313" key="2">
    <source>
        <dbReference type="Proteomes" id="UP000290288"/>
    </source>
</evidence>
<dbReference type="Proteomes" id="UP000290288">
    <property type="component" value="Unassembled WGS sequence"/>
</dbReference>
<name>A0A4Q2DIC2_9AGAR</name>
<evidence type="ECO:0000313" key="1">
    <source>
        <dbReference type="EMBL" id="RXW19720.1"/>
    </source>
</evidence>
<proteinExistence type="predicted"/>
<comment type="caution">
    <text evidence="1">The sequence shown here is derived from an EMBL/GenBank/DDBJ whole genome shotgun (WGS) entry which is preliminary data.</text>
</comment>
<reference evidence="1 2" key="1">
    <citation type="submission" date="2019-01" db="EMBL/GenBank/DDBJ databases">
        <title>Draft genome sequence of Psathyrella aberdarensis IHI B618.</title>
        <authorList>
            <person name="Buettner E."/>
            <person name="Kellner H."/>
        </authorList>
    </citation>
    <scope>NUCLEOTIDE SEQUENCE [LARGE SCALE GENOMIC DNA]</scope>
    <source>
        <strain evidence="1 2">IHI B618</strain>
    </source>
</reference>
<dbReference type="AlphaFoldDB" id="A0A4Q2DIC2"/>
<accession>A0A4Q2DIC2</accession>
<dbReference type="EMBL" id="SDEE01000186">
    <property type="protein sequence ID" value="RXW19720.1"/>
    <property type="molecule type" value="Genomic_DNA"/>
</dbReference>
<sequence length="157" mass="18079">MQLFKDGHRVDGFNLKLCELLDVIDRAVAATSTLDDLKIVLWRLRILNASNSLDVLKLFNEVAEFSDRSLVERDPILPPSGLSGFTQQELQQLCSLLMDEITPAPWQTNRLDANYQMIIAILKESTYLWDDQGLEIVRRFLQVVDDERDFWGDPVKI</sequence>
<protein>
    <submittedName>
        <fullName evidence="1">Uncharacterized protein</fullName>
    </submittedName>
</protein>
<keyword evidence="2" id="KW-1185">Reference proteome</keyword>